<dbReference type="SUPFAM" id="SSF56645">
    <property type="entry name" value="Acyl-CoA dehydrogenase NM domain-like"/>
    <property type="match status" value="1"/>
</dbReference>
<dbReference type="InterPro" id="IPR009075">
    <property type="entry name" value="AcylCo_DH/oxidase_C"/>
</dbReference>
<dbReference type="AlphaFoldDB" id="Q11D75"/>
<comment type="cofactor">
    <cofactor evidence="1">
        <name>FAD</name>
        <dbReference type="ChEBI" id="CHEBI:57692"/>
    </cofactor>
</comment>
<dbReference type="Pfam" id="PF00441">
    <property type="entry name" value="Acyl-CoA_dh_1"/>
    <property type="match status" value="1"/>
</dbReference>
<dbReference type="PANTHER" id="PTHR43884:SF20">
    <property type="entry name" value="ACYL-COA DEHYDROGENASE FADE28"/>
    <property type="match status" value="1"/>
</dbReference>
<dbReference type="SUPFAM" id="SSF47203">
    <property type="entry name" value="Acyl-CoA dehydrogenase C-terminal domain-like"/>
    <property type="match status" value="1"/>
</dbReference>
<comment type="similarity">
    <text evidence="2">Belongs to the acyl-CoA dehydrogenase family.</text>
</comment>
<name>Q11D75_CHESB</name>
<evidence type="ECO:0000313" key="7">
    <source>
        <dbReference type="EMBL" id="ABG64650.1"/>
    </source>
</evidence>
<dbReference type="InterPro" id="IPR037069">
    <property type="entry name" value="AcylCoA_DH/ox_N_sf"/>
</dbReference>
<dbReference type="InterPro" id="IPR036250">
    <property type="entry name" value="AcylCo_DH-like_C"/>
</dbReference>
<proteinExistence type="inferred from homology"/>
<evidence type="ECO:0000256" key="2">
    <source>
        <dbReference type="ARBA" id="ARBA00009347"/>
    </source>
</evidence>
<accession>Q11D75</accession>
<dbReference type="OrthoDB" id="9775090at2"/>
<sequence length="358" mass="37888">MMDNLLLNTATRVFSDICTPALKEAGEEGHFSTEAWALLVETGLVLANTSEDRGGVGASAYEMAEILRIAGSQALPLPLPEVFLAETALSAAGLPPAETPLTVAPAISGERLEAVCHNGAWTVRGTLHMVPWGRHLDIVTIAATCDGPLTVVLRRPAEIKAGMNLANEPRDRVTFMGAEVLAAGEPGKGLSATQLYLAGALARSVQTVGAMERIRDLTVEYAQARQQFGRPLAKFQAVQQQIAVLASQVAACQAAVDGAVEASAAGPATFEIAAAKAVTGEATGTVAAIAHQIHGAMGFTHEYPLHLNTRRIWSWREEFGTEAEWQRWIGRNMKALGGAGIWPFLSAKAKNPPVEIDA</sequence>
<dbReference type="PANTHER" id="PTHR43884">
    <property type="entry name" value="ACYL-COA DEHYDROGENASE"/>
    <property type="match status" value="1"/>
</dbReference>
<dbReference type="HOGENOM" id="CLU_018204_5_0_5"/>
<evidence type="ECO:0000259" key="6">
    <source>
        <dbReference type="Pfam" id="PF00441"/>
    </source>
</evidence>
<dbReference type="GO" id="GO:0003995">
    <property type="term" value="F:acyl-CoA dehydrogenase activity"/>
    <property type="evidence" value="ECO:0007669"/>
    <property type="project" value="TreeGrafter"/>
</dbReference>
<dbReference type="GO" id="GO:0050660">
    <property type="term" value="F:flavin adenine dinucleotide binding"/>
    <property type="evidence" value="ECO:0007669"/>
    <property type="project" value="InterPro"/>
</dbReference>
<dbReference type="KEGG" id="mes:Meso_3279"/>
<evidence type="ECO:0000256" key="4">
    <source>
        <dbReference type="ARBA" id="ARBA00022827"/>
    </source>
</evidence>
<evidence type="ECO:0000256" key="3">
    <source>
        <dbReference type="ARBA" id="ARBA00022630"/>
    </source>
</evidence>
<keyword evidence="4" id="KW-0274">FAD</keyword>
<dbReference type="Gene3D" id="1.20.140.10">
    <property type="entry name" value="Butyryl-CoA Dehydrogenase, subunit A, domain 3"/>
    <property type="match status" value="1"/>
</dbReference>
<dbReference type="EMBL" id="CP000390">
    <property type="protein sequence ID" value="ABG64650.1"/>
    <property type="molecule type" value="Genomic_DNA"/>
</dbReference>
<feature type="domain" description="Acyl-CoA dehydrogenase/oxidase C-terminal" evidence="6">
    <location>
        <begin position="200"/>
        <end position="323"/>
    </location>
</feature>
<keyword evidence="5" id="KW-0560">Oxidoreductase</keyword>
<dbReference type="eggNOG" id="COG1960">
    <property type="taxonomic scope" value="Bacteria"/>
</dbReference>
<dbReference type="InterPro" id="IPR009100">
    <property type="entry name" value="AcylCoA_DH/oxidase_NM_dom_sf"/>
</dbReference>
<reference evidence="7" key="1">
    <citation type="submission" date="2006-06" db="EMBL/GenBank/DDBJ databases">
        <title>Complete sequence of chromosome of Chelativorans sp. BNC1.</title>
        <authorList>
            <consortium name="US DOE Joint Genome Institute"/>
            <person name="Copeland A."/>
            <person name="Lucas S."/>
            <person name="Lapidus A."/>
            <person name="Barry K."/>
            <person name="Detter J.C."/>
            <person name="Glavina del Rio T."/>
            <person name="Hammon N."/>
            <person name="Israni S."/>
            <person name="Dalin E."/>
            <person name="Tice H."/>
            <person name="Pitluck S."/>
            <person name="Chertkov O."/>
            <person name="Brettin T."/>
            <person name="Bruce D."/>
            <person name="Han C."/>
            <person name="Tapia R."/>
            <person name="Gilna P."/>
            <person name="Schmutz J."/>
            <person name="Larimer F."/>
            <person name="Land M."/>
            <person name="Hauser L."/>
            <person name="Kyrpides N."/>
            <person name="Mikhailova N."/>
            <person name="Richardson P."/>
        </authorList>
    </citation>
    <scope>NUCLEOTIDE SEQUENCE</scope>
    <source>
        <strain evidence="7">BNC1</strain>
    </source>
</reference>
<keyword evidence="3" id="KW-0285">Flavoprotein</keyword>
<gene>
    <name evidence="7" type="ordered locus">Meso_3279</name>
</gene>
<protein>
    <submittedName>
        <fullName evidence="7">Acyl-CoA dehydrogenase-like protein</fullName>
    </submittedName>
</protein>
<evidence type="ECO:0000256" key="1">
    <source>
        <dbReference type="ARBA" id="ARBA00001974"/>
    </source>
</evidence>
<organism evidence="7">
    <name type="scientific">Chelativorans sp. (strain BNC1)</name>
    <dbReference type="NCBI Taxonomy" id="266779"/>
    <lineage>
        <taxon>Bacteria</taxon>
        <taxon>Pseudomonadati</taxon>
        <taxon>Pseudomonadota</taxon>
        <taxon>Alphaproteobacteria</taxon>
        <taxon>Hyphomicrobiales</taxon>
        <taxon>Phyllobacteriaceae</taxon>
        <taxon>Chelativorans</taxon>
    </lineage>
</organism>
<dbReference type="Gene3D" id="1.10.540.10">
    <property type="entry name" value="Acyl-CoA dehydrogenase/oxidase, N-terminal domain"/>
    <property type="match status" value="1"/>
</dbReference>
<evidence type="ECO:0000256" key="5">
    <source>
        <dbReference type="ARBA" id="ARBA00023002"/>
    </source>
</evidence>
<dbReference type="STRING" id="266779.Meso_3279"/>